<dbReference type="Proteomes" id="UP000198367">
    <property type="component" value="Chromosome"/>
</dbReference>
<dbReference type="KEGG" id="sbj:CF168_11200"/>
<dbReference type="RefSeq" id="WP_089067894.1">
    <property type="nucleotide sequence ID" value="NZ_CP022358.1"/>
</dbReference>
<accession>A0A220UP00</accession>
<reference evidence="1 2" key="1">
    <citation type="submission" date="2017-07" db="EMBL/GenBank/DDBJ databases">
        <title>Phenotypical and genomic characterization of a clinical isolate of Shewanella bicestrii sp. nov. producing an extended-spectrum beta-lactamase and a new oxacillinase variant.</title>
        <authorList>
            <person name="Jousset A.B."/>
            <person name="Bonnin R.A."/>
            <person name="Girlich D."/>
            <person name="Dabos L."/>
            <person name="Potron A."/>
            <person name="Dortet L."/>
            <person name="Glaser P."/>
            <person name="Naas T."/>
        </authorList>
    </citation>
    <scope>NUCLEOTIDE SEQUENCE [LARGE SCALE GENOMIC DNA]</scope>
    <source>
        <strain evidence="1 2">JAB-1</strain>
    </source>
</reference>
<dbReference type="AlphaFoldDB" id="A0A220UP00"/>
<proteinExistence type="predicted"/>
<sequence length="85" mass="9586">MTQLLGINIFRTISVPFNGQTYTIRFASSSDYQDNFMFVSNDDTGNQMRIAFDSDTAHSYKASNDEILSRVVLKIIGEEIKAGRI</sequence>
<gene>
    <name evidence="1" type="ORF">CF168_11200</name>
</gene>
<name>A0A220UP00_9GAMM</name>
<organism evidence="1 2">
    <name type="scientific">Shewanella bicestrii</name>
    <dbReference type="NCBI Taxonomy" id="2018305"/>
    <lineage>
        <taxon>Bacteria</taxon>
        <taxon>Pseudomonadati</taxon>
        <taxon>Pseudomonadota</taxon>
        <taxon>Gammaproteobacteria</taxon>
        <taxon>Alteromonadales</taxon>
        <taxon>Shewanellaceae</taxon>
        <taxon>Shewanella</taxon>
    </lineage>
</organism>
<protein>
    <submittedName>
        <fullName evidence="1">Uncharacterized protein</fullName>
    </submittedName>
</protein>
<evidence type="ECO:0000313" key="2">
    <source>
        <dbReference type="Proteomes" id="UP000198367"/>
    </source>
</evidence>
<keyword evidence="2" id="KW-1185">Reference proteome</keyword>
<dbReference type="EMBL" id="CP022358">
    <property type="protein sequence ID" value="ASK69393.1"/>
    <property type="molecule type" value="Genomic_DNA"/>
</dbReference>
<evidence type="ECO:0000313" key="1">
    <source>
        <dbReference type="EMBL" id="ASK69393.1"/>
    </source>
</evidence>